<proteinExistence type="predicted"/>
<comment type="caution">
    <text evidence="1">The sequence shown here is derived from an EMBL/GenBank/DDBJ whole genome shotgun (WGS) entry which is preliminary data.</text>
</comment>
<dbReference type="Pfam" id="PF07277">
    <property type="entry name" value="SapC"/>
    <property type="match status" value="1"/>
</dbReference>
<accession>A0A918VJT6</accession>
<evidence type="ECO:0000313" key="2">
    <source>
        <dbReference type="Proteomes" id="UP000634139"/>
    </source>
</evidence>
<protein>
    <submittedName>
        <fullName evidence="1">Peptidase</fullName>
    </submittedName>
</protein>
<name>A0A918VJT6_9SPHN</name>
<dbReference type="EMBL" id="BMZD01000006">
    <property type="protein sequence ID" value="GHA03257.1"/>
    <property type="molecule type" value="Genomic_DNA"/>
</dbReference>
<organism evidence="1 2">
    <name type="scientific">Novosphingobium arvoryzae</name>
    <dbReference type="NCBI Taxonomy" id="1256514"/>
    <lineage>
        <taxon>Bacteria</taxon>
        <taxon>Pseudomonadati</taxon>
        <taxon>Pseudomonadota</taxon>
        <taxon>Alphaproteobacteria</taxon>
        <taxon>Sphingomonadales</taxon>
        <taxon>Sphingomonadaceae</taxon>
        <taxon>Novosphingobium</taxon>
    </lineage>
</organism>
<reference evidence="1" key="2">
    <citation type="submission" date="2020-09" db="EMBL/GenBank/DDBJ databases">
        <authorList>
            <person name="Sun Q."/>
            <person name="Kim S."/>
        </authorList>
    </citation>
    <scope>NUCLEOTIDE SEQUENCE</scope>
    <source>
        <strain evidence="1">KCTC 32422</strain>
    </source>
</reference>
<dbReference type="AlphaFoldDB" id="A0A918VJT6"/>
<dbReference type="InterPro" id="IPR010836">
    <property type="entry name" value="SapC"/>
</dbReference>
<evidence type="ECO:0000313" key="1">
    <source>
        <dbReference type="EMBL" id="GHA03257.1"/>
    </source>
</evidence>
<gene>
    <name evidence="1" type="ORF">GCM10011617_25320</name>
</gene>
<dbReference type="RefSeq" id="WP_189542114.1">
    <property type="nucleotide sequence ID" value="NZ_BMZD01000006.1"/>
</dbReference>
<reference evidence="1" key="1">
    <citation type="journal article" date="2014" name="Int. J. Syst. Evol. Microbiol.">
        <title>Complete genome sequence of Corynebacterium casei LMG S-19264T (=DSM 44701T), isolated from a smear-ripened cheese.</title>
        <authorList>
            <consortium name="US DOE Joint Genome Institute (JGI-PGF)"/>
            <person name="Walter F."/>
            <person name="Albersmeier A."/>
            <person name="Kalinowski J."/>
            <person name="Ruckert C."/>
        </authorList>
    </citation>
    <scope>NUCLEOTIDE SEQUENCE</scope>
    <source>
        <strain evidence="1">KCTC 32422</strain>
    </source>
</reference>
<keyword evidence="2" id="KW-1185">Reference proteome</keyword>
<dbReference type="Proteomes" id="UP000634139">
    <property type="component" value="Unassembled WGS sequence"/>
</dbReference>
<sequence length="239" mass="26143">MSNHQILNPADHGTLRVHTGAGAQFGDTVMACLTVPLEFRAVQAHYPIVFRRDAASGQFSALAMFGFDNGENLFLEGDRWDARYRPLAMAIQPFLIGRPAAGSDTPQVHIDMSHPRIDHGGEGTRLFDEDARPTPYLETMAGRLGDLDHGYRQYPAFFAALERHDLLEPFTLDVPLDNGARHSLVGYHVIAEDRLAALDGGALGELQLEGQLLPIFMAVASLGRFADLVARKNARVALG</sequence>